<protein>
    <submittedName>
        <fullName evidence="1">Uncharacterized protein</fullName>
    </submittedName>
</protein>
<gene>
    <name evidence="1" type="ORF">FHX74_001253</name>
</gene>
<comment type="caution">
    <text evidence="1">The sequence shown here is derived from an EMBL/GenBank/DDBJ whole genome shotgun (WGS) entry which is preliminary data.</text>
</comment>
<organism evidence="1 2">
    <name type="scientific">Microlunatus kandeliicorticis</name>
    <dbReference type="NCBI Taxonomy" id="1759536"/>
    <lineage>
        <taxon>Bacteria</taxon>
        <taxon>Bacillati</taxon>
        <taxon>Actinomycetota</taxon>
        <taxon>Actinomycetes</taxon>
        <taxon>Propionibacteriales</taxon>
        <taxon>Propionibacteriaceae</taxon>
        <taxon>Microlunatus</taxon>
    </lineage>
</organism>
<evidence type="ECO:0000313" key="1">
    <source>
        <dbReference type="EMBL" id="MBA8793648.1"/>
    </source>
</evidence>
<evidence type="ECO:0000313" key="2">
    <source>
        <dbReference type="Proteomes" id="UP000523079"/>
    </source>
</evidence>
<dbReference type="Proteomes" id="UP000523079">
    <property type="component" value="Unassembled WGS sequence"/>
</dbReference>
<dbReference type="EMBL" id="JACGWT010000002">
    <property type="protein sequence ID" value="MBA8793648.1"/>
    <property type="molecule type" value="Genomic_DNA"/>
</dbReference>
<accession>A0A7W3P572</accession>
<keyword evidence="2" id="KW-1185">Reference proteome</keyword>
<dbReference type="AlphaFoldDB" id="A0A7W3P572"/>
<name>A0A7W3P572_9ACTN</name>
<reference evidence="1 2" key="1">
    <citation type="submission" date="2020-07" db="EMBL/GenBank/DDBJ databases">
        <title>Sequencing the genomes of 1000 actinobacteria strains.</title>
        <authorList>
            <person name="Klenk H.-P."/>
        </authorList>
    </citation>
    <scope>NUCLEOTIDE SEQUENCE [LARGE SCALE GENOMIC DNA]</scope>
    <source>
        <strain evidence="1 2">DSM 100723</strain>
    </source>
</reference>
<sequence>MTTPNDVRSDVYALLDDLLPVLKPGAHLDRDQDCVVLPRAHDRIRVATDSLLGACAPEPSTRWPRTVEGWLAGIDRQIAEADAGLESAGQLRLQALPRDTAEDGMTIPFNSAFDLRLLANQSDSTRLIRRSDLERLDIAPEEAVRIALDQTVSEVLVGLDIQSQQLPGNASVRVASEEGNPSVSAGIAIVSHLAGEDSPHGALVAVPRHSMIIVQPVRTRQDLSTVGILEGFARSMFDDAPDACSPLLYWFVDGDAHPIGTEPVAEGGPQLVLSPPLANAANRLPR</sequence>
<dbReference type="RefSeq" id="WP_182559239.1">
    <property type="nucleotide sequence ID" value="NZ_JACGWT010000002.1"/>
</dbReference>
<proteinExistence type="predicted"/>